<name>A0AAD4QHW4_9AGAM</name>
<gene>
    <name evidence="2" type="ORF">B0F90DRAFT_1670262</name>
</gene>
<reference evidence="2" key="1">
    <citation type="journal article" date="2022" name="New Phytol.">
        <title>Evolutionary transition to the ectomycorrhizal habit in the genomes of a hyperdiverse lineage of mushroom-forming fungi.</title>
        <authorList>
            <person name="Looney B."/>
            <person name="Miyauchi S."/>
            <person name="Morin E."/>
            <person name="Drula E."/>
            <person name="Courty P.E."/>
            <person name="Kohler A."/>
            <person name="Kuo A."/>
            <person name="LaButti K."/>
            <person name="Pangilinan J."/>
            <person name="Lipzen A."/>
            <person name="Riley R."/>
            <person name="Andreopoulos W."/>
            <person name="He G."/>
            <person name="Johnson J."/>
            <person name="Nolan M."/>
            <person name="Tritt A."/>
            <person name="Barry K.W."/>
            <person name="Grigoriev I.V."/>
            <person name="Nagy L.G."/>
            <person name="Hibbett D."/>
            <person name="Henrissat B."/>
            <person name="Matheny P.B."/>
            <person name="Labbe J."/>
            <person name="Martin F.M."/>
        </authorList>
    </citation>
    <scope>NUCLEOTIDE SEQUENCE</scope>
    <source>
        <strain evidence="2">BPL690</strain>
    </source>
</reference>
<protein>
    <submittedName>
        <fullName evidence="2">Uncharacterized protein</fullName>
    </submittedName>
</protein>
<evidence type="ECO:0000313" key="3">
    <source>
        <dbReference type="Proteomes" id="UP001203297"/>
    </source>
</evidence>
<dbReference type="Proteomes" id="UP001203297">
    <property type="component" value="Unassembled WGS sequence"/>
</dbReference>
<organism evidence="2 3">
    <name type="scientific">Multifurca ochricompacta</name>
    <dbReference type="NCBI Taxonomy" id="376703"/>
    <lineage>
        <taxon>Eukaryota</taxon>
        <taxon>Fungi</taxon>
        <taxon>Dikarya</taxon>
        <taxon>Basidiomycota</taxon>
        <taxon>Agaricomycotina</taxon>
        <taxon>Agaricomycetes</taxon>
        <taxon>Russulales</taxon>
        <taxon>Russulaceae</taxon>
        <taxon>Multifurca</taxon>
    </lineage>
</organism>
<sequence>MGTHKMRVSVGDPVSSESSRSMLSTGHMGRMNGKEVAMVARLVLMDVNKGSWSSLASSRGSSKKLGFGGLVSCGMLSVGELLVRSAKRFWFTGFGLATGTQGTCHPSKASVALAWNKTLLVRDLGKWDALSLPCRFSSEKSVLMSHPGLCCVKVVQAAVPQVMECVQGQGQDCQGSVKSQYQGKPQRARIEAQGQGYQKQVDSRVSKQTTRAVVNIQEAHKSHG</sequence>
<dbReference type="AlphaFoldDB" id="A0AAD4QHW4"/>
<feature type="region of interest" description="Disordered" evidence="1">
    <location>
        <begin position="1"/>
        <end position="28"/>
    </location>
</feature>
<evidence type="ECO:0000256" key="1">
    <source>
        <dbReference type="SAM" id="MobiDB-lite"/>
    </source>
</evidence>
<proteinExistence type="predicted"/>
<keyword evidence="3" id="KW-1185">Reference proteome</keyword>
<evidence type="ECO:0000313" key="2">
    <source>
        <dbReference type="EMBL" id="KAI0295039.1"/>
    </source>
</evidence>
<comment type="caution">
    <text evidence="2">The sequence shown here is derived from an EMBL/GenBank/DDBJ whole genome shotgun (WGS) entry which is preliminary data.</text>
</comment>
<feature type="compositionally biased region" description="Polar residues" evidence="1">
    <location>
        <begin position="15"/>
        <end position="24"/>
    </location>
</feature>
<accession>A0AAD4QHW4</accession>
<dbReference type="EMBL" id="WTXG01000064">
    <property type="protein sequence ID" value="KAI0295039.1"/>
    <property type="molecule type" value="Genomic_DNA"/>
</dbReference>